<dbReference type="PANTHER" id="PTHR43712">
    <property type="entry name" value="PUTATIVE (AFU_ORTHOLOGUE AFUA_4G14580)-RELATED"/>
    <property type="match status" value="1"/>
</dbReference>
<dbReference type="InterPro" id="IPR036390">
    <property type="entry name" value="WH_DNA-bd_sf"/>
</dbReference>
<dbReference type="PROSITE" id="PS51683">
    <property type="entry name" value="SAM_OMT_II"/>
    <property type="match status" value="1"/>
</dbReference>
<organism evidence="5 6">
    <name type="scientific">Bifiguratus adelaidae</name>
    <dbReference type="NCBI Taxonomy" id="1938954"/>
    <lineage>
        <taxon>Eukaryota</taxon>
        <taxon>Fungi</taxon>
        <taxon>Fungi incertae sedis</taxon>
        <taxon>Mucoromycota</taxon>
        <taxon>Mucoromycotina</taxon>
        <taxon>Endogonomycetes</taxon>
        <taxon>Endogonales</taxon>
        <taxon>Endogonales incertae sedis</taxon>
        <taxon>Bifiguratus</taxon>
    </lineage>
</organism>
<dbReference type="InterPro" id="IPR001077">
    <property type="entry name" value="COMT_C"/>
</dbReference>
<name>A0A261XU32_9FUNG</name>
<dbReference type="Pfam" id="PF00891">
    <property type="entry name" value="Methyltransf_2"/>
    <property type="match status" value="1"/>
</dbReference>
<feature type="domain" description="O-methyltransferase C-terminal" evidence="4">
    <location>
        <begin position="239"/>
        <end position="383"/>
    </location>
</feature>
<dbReference type="SUPFAM" id="SSF53335">
    <property type="entry name" value="S-adenosyl-L-methionine-dependent methyltransferases"/>
    <property type="match status" value="1"/>
</dbReference>
<keyword evidence="3" id="KW-0949">S-adenosyl-L-methionine</keyword>
<accession>A0A261XU32</accession>
<dbReference type="Gene3D" id="3.40.50.150">
    <property type="entry name" value="Vaccinia Virus protein VP39"/>
    <property type="match status" value="1"/>
</dbReference>
<evidence type="ECO:0000313" key="6">
    <source>
        <dbReference type="Proteomes" id="UP000242875"/>
    </source>
</evidence>
<evidence type="ECO:0000256" key="1">
    <source>
        <dbReference type="ARBA" id="ARBA00022603"/>
    </source>
</evidence>
<dbReference type="AlphaFoldDB" id="A0A261XU32"/>
<dbReference type="EMBL" id="MVBO01000248">
    <property type="protein sequence ID" value="OZJ01754.1"/>
    <property type="molecule type" value="Genomic_DNA"/>
</dbReference>
<dbReference type="SUPFAM" id="SSF46785">
    <property type="entry name" value="Winged helix' DNA-binding domain"/>
    <property type="match status" value="1"/>
</dbReference>
<dbReference type="InterPro" id="IPR016461">
    <property type="entry name" value="COMT-like"/>
</dbReference>
<sequence length="409" mass="45890">MSANVATISKYLELNHGSILSFSPGNWHELPQDKDNEQVANARLALVKQTTLLRDLVAGPAEAIFRSAAHSLHDMTAITVILRYNLANAVPLDKEISFEQVAKISGLSYNRVRTVLRQAMVVHVFEEPHPGFVKHTAASALLVQDPGLRDVGRLFTEITVPCAGKLLETYVKFPNSEKPTEGPFNLAFETKGRPMECIASRPDLAMILQGGMSYRGRDGAWDNSHIANAYPWASLRSATVADIGGGNGHFSVSLAQRFPELRFIVQDLASTEQTNVVPPDLKDRITFYAHDFFTPQTVKADVYVLRFILHDWLDKEASEILRNLVPAMVKGSRVLLVDSVIVPTRTRPYHIERLSRMMDIHMMVTLNARERTEEDWKSVLQMADSRFYLNRIISPHSSFLSAIEVVWDP</sequence>
<dbReference type="Proteomes" id="UP000242875">
    <property type="component" value="Unassembled WGS sequence"/>
</dbReference>
<proteinExistence type="predicted"/>
<comment type="caution">
    <text evidence="5">The sequence shown here is derived from an EMBL/GenBank/DDBJ whole genome shotgun (WGS) entry which is preliminary data.</text>
</comment>
<dbReference type="OrthoDB" id="2329154at2759"/>
<dbReference type="PANTHER" id="PTHR43712:SF5">
    <property type="entry name" value="O-METHYLTRANSFERASE ASQN-RELATED"/>
    <property type="match status" value="1"/>
</dbReference>
<dbReference type="GO" id="GO:0032259">
    <property type="term" value="P:methylation"/>
    <property type="evidence" value="ECO:0007669"/>
    <property type="project" value="UniProtKB-KW"/>
</dbReference>
<keyword evidence="2" id="KW-0808">Transferase</keyword>
<dbReference type="InterPro" id="IPR036388">
    <property type="entry name" value="WH-like_DNA-bd_sf"/>
</dbReference>
<protein>
    <recommendedName>
        <fullName evidence="4">O-methyltransferase C-terminal domain-containing protein</fullName>
    </recommendedName>
</protein>
<reference evidence="5 6" key="1">
    <citation type="journal article" date="2017" name="Mycologia">
        <title>Bifiguratus adelaidae, gen. et sp. nov., a new member of Mucoromycotina in endophytic and soil-dwelling habitats.</title>
        <authorList>
            <person name="Torres-Cruz T.J."/>
            <person name="Billingsley Tobias T.L."/>
            <person name="Almatruk M."/>
            <person name="Hesse C."/>
            <person name="Kuske C.R."/>
            <person name="Desiro A."/>
            <person name="Benucci G.M."/>
            <person name="Bonito G."/>
            <person name="Stajich J.E."/>
            <person name="Dunlap C."/>
            <person name="Arnold A.E."/>
            <person name="Porras-Alfaro A."/>
        </authorList>
    </citation>
    <scope>NUCLEOTIDE SEQUENCE [LARGE SCALE GENOMIC DNA]</scope>
    <source>
        <strain evidence="5 6">AZ0501</strain>
    </source>
</reference>
<evidence type="ECO:0000256" key="3">
    <source>
        <dbReference type="ARBA" id="ARBA00022691"/>
    </source>
</evidence>
<keyword evidence="6" id="KW-1185">Reference proteome</keyword>
<dbReference type="Gene3D" id="1.10.10.10">
    <property type="entry name" value="Winged helix-like DNA-binding domain superfamily/Winged helix DNA-binding domain"/>
    <property type="match status" value="1"/>
</dbReference>
<dbReference type="GO" id="GO:0008171">
    <property type="term" value="F:O-methyltransferase activity"/>
    <property type="evidence" value="ECO:0007669"/>
    <property type="project" value="InterPro"/>
</dbReference>
<evidence type="ECO:0000256" key="2">
    <source>
        <dbReference type="ARBA" id="ARBA00022679"/>
    </source>
</evidence>
<gene>
    <name evidence="5" type="ORF">BZG36_05456</name>
</gene>
<keyword evidence="1" id="KW-0489">Methyltransferase</keyword>
<dbReference type="InterPro" id="IPR029063">
    <property type="entry name" value="SAM-dependent_MTases_sf"/>
</dbReference>
<evidence type="ECO:0000259" key="4">
    <source>
        <dbReference type="Pfam" id="PF00891"/>
    </source>
</evidence>
<evidence type="ECO:0000313" key="5">
    <source>
        <dbReference type="EMBL" id="OZJ01754.1"/>
    </source>
</evidence>